<protein>
    <recommendedName>
        <fullName evidence="2">Protein preY, mitochondrial</fullName>
    </recommendedName>
</protein>
<accession>F0W1Y1</accession>
<gene>
    <name evidence="3" type="primary">AlNc14C8G1060</name>
    <name evidence="3" type="ORF">ALNC14_012030</name>
</gene>
<dbReference type="SUPFAM" id="SSF158997">
    <property type="entry name" value="Trm112p-like"/>
    <property type="match status" value="1"/>
</dbReference>
<dbReference type="HOGENOM" id="CLU_155659_0_0_1"/>
<reference evidence="3" key="1">
    <citation type="journal article" date="2011" name="PLoS Biol.">
        <title>Gene gain and loss during evolution of obligate parasitism in the white rust pathogen of Arabidopsis thaliana.</title>
        <authorList>
            <person name="Kemen E."/>
            <person name="Gardiner A."/>
            <person name="Schultz-Larsen T."/>
            <person name="Kemen A.C."/>
            <person name="Balmuth A.L."/>
            <person name="Robert-Seilaniantz A."/>
            <person name="Bailey K."/>
            <person name="Holub E."/>
            <person name="Studholme D.J."/>
            <person name="Maclean D."/>
            <person name="Jones J.D."/>
        </authorList>
    </citation>
    <scope>NUCLEOTIDE SEQUENCE</scope>
</reference>
<comment type="similarity">
    <text evidence="1">Belongs to the PREY family.</text>
</comment>
<evidence type="ECO:0000313" key="3">
    <source>
        <dbReference type="EMBL" id="CCA15060.1"/>
    </source>
</evidence>
<dbReference type="InterPro" id="IPR005651">
    <property type="entry name" value="Trm112-like"/>
</dbReference>
<dbReference type="EMBL" id="FR824053">
    <property type="protein sequence ID" value="CCA15060.1"/>
    <property type="molecule type" value="Genomic_DNA"/>
</dbReference>
<proteinExistence type="inferred from homology"/>
<dbReference type="PANTHER" id="PTHR33505:SF4">
    <property type="entry name" value="PROTEIN PREY, MITOCHONDRIAL"/>
    <property type="match status" value="1"/>
</dbReference>
<evidence type="ECO:0000256" key="1">
    <source>
        <dbReference type="ARBA" id="ARBA00038479"/>
    </source>
</evidence>
<dbReference type="AlphaFoldDB" id="F0W1Y1"/>
<dbReference type="PANTHER" id="PTHR33505">
    <property type="entry name" value="ZGC:162634"/>
    <property type="match status" value="1"/>
</dbReference>
<dbReference type="Gene3D" id="2.20.25.10">
    <property type="match status" value="1"/>
</dbReference>
<organism evidence="3">
    <name type="scientific">Albugo laibachii Nc14</name>
    <dbReference type="NCBI Taxonomy" id="890382"/>
    <lineage>
        <taxon>Eukaryota</taxon>
        <taxon>Sar</taxon>
        <taxon>Stramenopiles</taxon>
        <taxon>Oomycota</taxon>
        <taxon>Peronosporomycetes</taxon>
        <taxon>Albuginales</taxon>
        <taxon>Albuginaceae</taxon>
        <taxon>Albugo</taxon>
    </lineage>
</organism>
<name>F0W1Y1_9STRA</name>
<sequence length="111" mass="12485">MAQSKQIWKWMHSNHSPPVFYSALKTSQFYASHRRSSSAISRPDENSPDDAFDEAVLKHLVCPVSKYPLHYDKLRGMLVCSDVQVAYPIRDGMPILIPAEGKFLSDGSSSE</sequence>
<reference evidence="3" key="2">
    <citation type="submission" date="2011-02" db="EMBL/GenBank/DDBJ databases">
        <authorList>
            <person name="MacLean D."/>
        </authorList>
    </citation>
    <scope>NUCLEOTIDE SEQUENCE</scope>
</reference>
<dbReference type="Pfam" id="PF03966">
    <property type="entry name" value="Trm112p"/>
    <property type="match status" value="1"/>
</dbReference>
<evidence type="ECO:0000256" key="2">
    <source>
        <dbReference type="ARBA" id="ARBA00040939"/>
    </source>
</evidence>